<dbReference type="RefSeq" id="XP_031390729.1">
    <property type="nucleotide sequence ID" value="XM_031534869.1"/>
</dbReference>
<evidence type="ECO:0000256" key="5">
    <source>
        <dbReference type="ARBA" id="ARBA00023211"/>
    </source>
</evidence>
<sequence length="610" mass="70084">MALQAIFFTQSQLLIDPLSRIPCSLRSNPFQALTSHAYARAAHQTIVCTSETWNPTITASSASTKPRTWDYGIVPSLSNTEYTEKEWAEEVQKMGDDVRVIMNKKMEPLEKLELIDAIQRLGLEYHFKMEIAHSLKSLYESAAAAQHEYDDLYSAALRFRIFRQHHYYEIPQDVFRKFIDSETGNFRSVLANDVKGLLSLYEASFLGFKGEVVMDKALAFSTAHLKEKKKIISSPGLAVKVEHALDMPIHWRPNRLEARWFMEVYEEQPDMNPNLLKLAKLDYNIVQLIHREEFGRLVRWWTELGLGNMTFFRDNLVEHCLWTSLVIFDPKYSDLREMTTKVVAMITLIDDVYDLLGTLEELELLTHLINQWDITKIDELPLNMATCFVALYNITNEIGLWAMTRRGINIIPYMREAWSDQCKAYLEEAKWCQKHFMPTLKEYLSSAVRSVGVFLTLQCCFLITTDNLTEDALNYIVKIPSIVRCSSLLIRLNNDLVPTAVGLAEGDKLNSLECFMNETGASEEQARGHIKDLVHKTWKTLNKDVFNDSCQFSGPFVTACLNAARASHWIYRYGDGHGIRSQEAKEHLMSALVQPIPIEQLDHKFILGVK</sequence>
<dbReference type="Gene3D" id="1.10.600.10">
    <property type="entry name" value="Farnesyl Diphosphate Synthase"/>
    <property type="match status" value="1"/>
</dbReference>
<feature type="domain" description="Terpene synthase metal-binding" evidence="8">
    <location>
        <begin position="303"/>
        <end position="540"/>
    </location>
</feature>
<dbReference type="Proteomes" id="UP000515151">
    <property type="component" value="Chromosome 4"/>
</dbReference>
<dbReference type="Gene3D" id="1.50.10.130">
    <property type="entry name" value="Terpene synthase, N-terminal domain"/>
    <property type="match status" value="1"/>
</dbReference>
<organism evidence="9 10">
    <name type="scientific">Punica granatum</name>
    <name type="common">Pomegranate</name>
    <dbReference type="NCBI Taxonomy" id="22663"/>
    <lineage>
        <taxon>Eukaryota</taxon>
        <taxon>Viridiplantae</taxon>
        <taxon>Streptophyta</taxon>
        <taxon>Embryophyta</taxon>
        <taxon>Tracheophyta</taxon>
        <taxon>Spermatophyta</taxon>
        <taxon>Magnoliopsida</taxon>
        <taxon>eudicotyledons</taxon>
        <taxon>Gunneridae</taxon>
        <taxon>Pentapetalae</taxon>
        <taxon>rosids</taxon>
        <taxon>malvids</taxon>
        <taxon>Myrtales</taxon>
        <taxon>Lythraceae</taxon>
        <taxon>Punica</taxon>
    </lineage>
</organism>
<dbReference type="InterPro" id="IPR050148">
    <property type="entry name" value="Terpene_synthase-like"/>
</dbReference>
<dbReference type="CDD" id="cd00684">
    <property type="entry name" value="Terpene_cyclase_plant_C1"/>
    <property type="match status" value="1"/>
</dbReference>
<evidence type="ECO:0000259" key="8">
    <source>
        <dbReference type="Pfam" id="PF03936"/>
    </source>
</evidence>
<dbReference type="SFLD" id="SFLDG01019">
    <property type="entry name" value="Terpene_Cyclase_Like_1_C_Termi"/>
    <property type="match status" value="1"/>
</dbReference>
<protein>
    <submittedName>
        <fullName evidence="10">Beta-bisabolene synthase-like</fullName>
    </submittedName>
</protein>
<dbReference type="SUPFAM" id="SSF48239">
    <property type="entry name" value="Terpenoid cyclases/Protein prenyltransferases"/>
    <property type="match status" value="1"/>
</dbReference>
<dbReference type="OrthoDB" id="1936865at2759"/>
<proteinExistence type="predicted"/>
<keyword evidence="5" id="KW-0464">Manganese</keyword>
<keyword evidence="4" id="KW-0460">Magnesium</keyword>
<comment type="cofactor">
    <cofactor evidence="1">
        <name>Mn(2+)</name>
        <dbReference type="ChEBI" id="CHEBI:29035"/>
    </cofactor>
</comment>
<dbReference type="AlphaFoldDB" id="A0A6P8D8A3"/>
<reference evidence="9" key="1">
    <citation type="journal article" date="2020" name="Plant Biotechnol. J.">
        <title>The pomegranate (Punica granatum L.) draft genome dissects genetic divergence between soft- and hard-seeded cultivars.</title>
        <authorList>
            <person name="Luo X."/>
            <person name="Li H."/>
            <person name="Wu Z."/>
            <person name="Yao W."/>
            <person name="Zhao P."/>
            <person name="Cao D."/>
            <person name="Yu H."/>
            <person name="Li K."/>
            <person name="Poudel K."/>
            <person name="Zhao D."/>
            <person name="Zhang F."/>
            <person name="Xia X."/>
            <person name="Chen L."/>
            <person name="Wang Q."/>
            <person name="Jing D."/>
            <person name="Cao S."/>
        </authorList>
    </citation>
    <scope>NUCLEOTIDE SEQUENCE [LARGE SCALE GENOMIC DNA]</scope>
    <source>
        <strain evidence="9">cv. Tunisia</strain>
    </source>
</reference>
<dbReference type="GO" id="GO:0010333">
    <property type="term" value="F:terpene synthase activity"/>
    <property type="evidence" value="ECO:0007669"/>
    <property type="project" value="InterPro"/>
</dbReference>
<evidence type="ECO:0000256" key="3">
    <source>
        <dbReference type="ARBA" id="ARBA00022723"/>
    </source>
</evidence>
<dbReference type="SFLD" id="SFLDS00005">
    <property type="entry name" value="Isoprenoid_Synthase_Type_I"/>
    <property type="match status" value="1"/>
</dbReference>
<dbReference type="SUPFAM" id="SSF48576">
    <property type="entry name" value="Terpenoid synthases"/>
    <property type="match status" value="1"/>
</dbReference>
<dbReference type="FunFam" id="1.50.10.130:FF:000001">
    <property type="entry name" value="Isoprene synthase, chloroplastic"/>
    <property type="match status" value="1"/>
</dbReference>
<evidence type="ECO:0000256" key="2">
    <source>
        <dbReference type="ARBA" id="ARBA00001946"/>
    </source>
</evidence>
<dbReference type="InterPro" id="IPR044814">
    <property type="entry name" value="Terpene_cyclase_plant_C1"/>
</dbReference>
<accession>A0A6P8D8A3</accession>
<dbReference type="InterPro" id="IPR001906">
    <property type="entry name" value="Terpene_synth_N"/>
</dbReference>
<feature type="domain" description="Terpene synthase N-terminal" evidence="7">
    <location>
        <begin position="69"/>
        <end position="245"/>
    </location>
</feature>
<dbReference type="PANTHER" id="PTHR31225">
    <property type="entry name" value="OS04G0344100 PROTEIN-RELATED"/>
    <property type="match status" value="1"/>
</dbReference>
<evidence type="ECO:0000313" key="10">
    <source>
        <dbReference type="RefSeq" id="XP_031390729.1"/>
    </source>
</evidence>
<keyword evidence="9" id="KW-1185">Reference proteome</keyword>
<dbReference type="InterPro" id="IPR008930">
    <property type="entry name" value="Terpenoid_cyclase/PrenylTrfase"/>
</dbReference>
<evidence type="ECO:0000259" key="7">
    <source>
        <dbReference type="Pfam" id="PF01397"/>
    </source>
</evidence>
<evidence type="ECO:0000256" key="4">
    <source>
        <dbReference type="ARBA" id="ARBA00022842"/>
    </source>
</evidence>
<dbReference type="Pfam" id="PF03936">
    <property type="entry name" value="Terpene_synth_C"/>
    <property type="match status" value="1"/>
</dbReference>
<dbReference type="InterPro" id="IPR036965">
    <property type="entry name" value="Terpene_synth_N_sf"/>
</dbReference>
<dbReference type="InterPro" id="IPR008949">
    <property type="entry name" value="Isoprenoid_synthase_dom_sf"/>
</dbReference>
<dbReference type="GO" id="GO:0016102">
    <property type="term" value="P:diterpenoid biosynthetic process"/>
    <property type="evidence" value="ECO:0007669"/>
    <property type="project" value="InterPro"/>
</dbReference>
<comment type="cofactor">
    <cofactor evidence="2">
        <name>Mg(2+)</name>
        <dbReference type="ChEBI" id="CHEBI:18420"/>
    </cofactor>
</comment>
<name>A0A6P8D8A3_PUNGR</name>
<dbReference type="InterPro" id="IPR005630">
    <property type="entry name" value="Terpene_synthase_metal-bd"/>
</dbReference>
<dbReference type="PANTHER" id="PTHR31225:SF245">
    <property type="entry name" value="(-)-ALPHA-TERPINEOL SYNTHASE-LIKE"/>
    <property type="match status" value="1"/>
</dbReference>
<keyword evidence="6" id="KW-0456">Lyase</keyword>
<evidence type="ECO:0000256" key="6">
    <source>
        <dbReference type="ARBA" id="ARBA00023239"/>
    </source>
</evidence>
<evidence type="ECO:0000313" key="9">
    <source>
        <dbReference type="Proteomes" id="UP000515151"/>
    </source>
</evidence>
<dbReference type="FunFam" id="1.10.600.10:FF:000007">
    <property type="entry name" value="Isoprene synthase, chloroplastic"/>
    <property type="match status" value="1"/>
</dbReference>
<dbReference type="Pfam" id="PF01397">
    <property type="entry name" value="Terpene_synth"/>
    <property type="match status" value="1"/>
</dbReference>
<dbReference type="GeneID" id="116203204"/>
<keyword evidence="3" id="KW-0479">Metal-binding</keyword>
<gene>
    <name evidence="10" type="primary">LOC116203204</name>
</gene>
<dbReference type="InterPro" id="IPR034741">
    <property type="entry name" value="Terpene_cyclase-like_1_C"/>
</dbReference>
<evidence type="ECO:0000256" key="1">
    <source>
        <dbReference type="ARBA" id="ARBA00001936"/>
    </source>
</evidence>
<reference evidence="10" key="2">
    <citation type="submission" date="2025-08" db="UniProtKB">
        <authorList>
            <consortium name="RefSeq"/>
        </authorList>
    </citation>
    <scope>IDENTIFICATION</scope>
    <source>
        <tissue evidence="10">Leaf</tissue>
    </source>
</reference>
<dbReference type="GO" id="GO:0000287">
    <property type="term" value="F:magnesium ion binding"/>
    <property type="evidence" value="ECO:0007669"/>
    <property type="project" value="InterPro"/>
</dbReference>